<dbReference type="PANTHER" id="PTHR44757">
    <property type="entry name" value="DIGUANYLATE CYCLASE DGCP"/>
    <property type="match status" value="1"/>
</dbReference>
<dbReference type="InterPro" id="IPR029787">
    <property type="entry name" value="Nucleotide_cyclase"/>
</dbReference>
<dbReference type="Gene3D" id="3.30.70.270">
    <property type="match status" value="1"/>
</dbReference>
<evidence type="ECO:0000313" key="10">
    <source>
        <dbReference type="EMBL" id="SBT11205.1"/>
    </source>
</evidence>
<dbReference type="InterPro" id="IPR007895">
    <property type="entry name" value="MASE1"/>
</dbReference>
<feature type="transmembrane region" description="Helical" evidence="6">
    <location>
        <begin position="126"/>
        <end position="147"/>
    </location>
</feature>
<evidence type="ECO:0000256" key="6">
    <source>
        <dbReference type="SAM" id="Phobius"/>
    </source>
</evidence>
<evidence type="ECO:0000256" key="2">
    <source>
        <dbReference type="ARBA" id="ARBA00022475"/>
    </source>
</evidence>
<protein>
    <submittedName>
        <fullName evidence="10">Putative Diguanylate cyclase</fullName>
        <ecNumber evidence="10">2.7.7.65</ecNumber>
    </submittedName>
</protein>
<dbReference type="CDD" id="cd01949">
    <property type="entry name" value="GGDEF"/>
    <property type="match status" value="1"/>
</dbReference>
<sequence length="754" mass="82977">MYSFSHPSAGQRRRFLLVGGSYVVLWIAIWHTAGLLDQNSVSLWYLPAGLRFCCLLLFGWRGLLLELLANMACGLLQIPIPTDLPAAFLSAQPHWLIYGWFAPVFAYAVVLLPWRRLKHDALDFARPADVALFILAALAASTLAASAGTFRLAHVGFIPQAQWPEVLANWLIGDFIGIIVLAPFLMVRVWPGLQHYLQTGHWAHFRKPRNGNGDSDLHTVLIAVSALLLVFGIPWSWGLNTHFPLIALLLLLPLAGLALRHGLRSAVLAAALLDCGLVMLIALYGQFGLALQYQIVMIAIALVGLWLGGAVDAHKRITLRYRDFASISNDLLWEADAAGRLSEASGRLAQDAALSPGQYWRDLLSASSQPQLMALEHALSEQQLFHHQEVLLKGAGDSPIWVKINGLPLRDDSGRLTGYRGTAVDITRSRRAEAVLHNYNEELLREVAERTRELAQSNSELATKELHLQVLLAAAPVGVLELDDAQCCRFINVNGCAMIGYAQEEAQGRPVLDFVLPDDHDYVEFVLKINRQNDAVHWLEFRLARTGLRCSAHCLNLGGSDKPDQPMSGMIMVLTNATARSQQDERLWTLAHYDALTDLPNRILFWDRVEQALRHAKRLDSGAAMLWIDLDGFKGVNDHLGHAVGDALLQQVAQRLKGRIRDSDTLARMGGDEFAVIMPGITASESASHVATELVASLAEPFDLPQGTAHISGSIGVGLYPQHADSVESLTQCADMAMYSAKTSGKNQVQVWKD</sequence>
<keyword evidence="5 6" id="KW-0472">Membrane</keyword>
<gene>
    <name evidence="10" type="ORF">PROAA_930032</name>
</gene>
<dbReference type="EC" id="2.7.7.65" evidence="10"/>
<keyword evidence="3 6" id="KW-0812">Transmembrane</keyword>
<feature type="domain" description="PAS" evidence="7">
    <location>
        <begin position="464"/>
        <end position="534"/>
    </location>
</feature>
<evidence type="ECO:0000256" key="3">
    <source>
        <dbReference type="ARBA" id="ARBA00022692"/>
    </source>
</evidence>
<dbReference type="InterPro" id="IPR052155">
    <property type="entry name" value="Biofilm_reg_signaling"/>
</dbReference>
<evidence type="ECO:0000259" key="9">
    <source>
        <dbReference type="PROSITE" id="PS50887"/>
    </source>
</evidence>
<dbReference type="SMART" id="SM00091">
    <property type="entry name" value="PAS"/>
    <property type="match status" value="1"/>
</dbReference>
<keyword evidence="4 6" id="KW-1133">Transmembrane helix</keyword>
<evidence type="ECO:0000313" key="11">
    <source>
        <dbReference type="Proteomes" id="UP000199600"/>
    </source>
</evidence>
<keyword evidence="11" id="KW-1185">Reference proteome</keyword>
<dbReference type="FunFam" id="3.30.70.270:FF:000001">
    <property type="entry name" value="Diguanylate cyclase domain protein"/>
    <property type="match status" value="1"/>
</dbReference>
<dbReference type="InterPro" id="IPR035965">
    <property type="entry name" value="PAS-like_dom_sf"/>
</dbReference>
<dbReference type="NCBIfam" id="TIGR00254">
    <property type="entry name" value="GGDEF"/>
    <property type="match status" value="1"/>
</dbReference>
<feature type="transmembrane region" description="Helical" evidence="6">
    <location>
        <begin position="243"/>
        <end position="259"/>
    </location>
</feature>
<dbReference type="PROSITE" id="PS50887">
    <property type="entry name" value="GGDEF"/>
    <property type="match status" value="1"/>
</dbReference>
<keyword evidence="10" id="KW-0808">Transferase</keyword>
<dbReference type="InterPro" id="IPR000700">
    <property type="entry name" value="PAS-assoc_C"/>
</dbReference>
<dbReference type="InterPro" id="IPR001610">
    <property type="entry name" value="PAC"/>
</dbReference>
<evidence type="ECO:0000259" key="7">
    <source>
        <dbReference type="PROSITE" id="PS50112"/>
    </source>
</evidence>
<dbReference type="PANTHER" id="PTHR44757:SF2">
    <property type="entry name" value="BIOFILM ARCHITECTURE MAINTENANCE PROTEIN MBAA"/>
    <property type="match status" value="1"/>
</dbReference>
<dbReference type="GO" id="GO:0006355">
    <property type="term" value="P:regulation of DNA-templated transcription"/>
    <property type="evidence" value="ECO:0007669"/>
    <property type="project" value="InterPro"/>
</dbReference>
<dbReference type="NCBIfam" id="TIGR00229">
    <property type="entry name" value="sensory_box"/>
    <property type="match status" value="1"/>
</dbReference>
<dbReference type="EMBL" id="FLQY01000399">
    <property type="protein sequence ID" value="SBT11205.1"/>
    <property type="molecule type" value="Genomic_DNA"/>
</dbReference>
<dbReference type="InterPro" id="IPR043128">
    <property type="entry name" value="Rev_trsase/Diguanyl_cyclase"/>
</dbReference>
<dbReference type="SMART" id="SM00267">
    <property type="entry name" value="GGDEF"/>
    <property type="match status" value="1"/>
</dbReference>
<dbReference type="GO" id="GO:0005886">
    <property type="term" value="C:plasma membrane"/>
    <property type="evidence" value="ECO:0007669"/>
    <property type="project" value="UniProtKB-SubCell"/>
</dbReference>
<dbReference type="Pfam" id="PF00990">
    <property type="entry name" value="GGDEF"/>
    <property type="match status" value="1"/>
</dbReference>
<dbReference type="Proteomes" id="UP000199600">
    <property type="component" value="Unassembled WGS sequence"/>
</dbReference>
<dbReference type="Pfam" id="PF00989">
    <property type="entry name" value="PAS"/>
    <property type="match status" value="1"/>
</dbReference>
<feature type="transmembrane region" description="Helical" evidence="6">
    <location>
        <begin position="95"/>
        <end position="114"/>
    </location>
</feature>
<feature type="transmembrane region" description="Helical" evidence="6">
    <location>
        <begin position="42"/>
        <end position="60"/>
    </location>
</feature>
<dbReference type="SMART" id="SM00086">
    <property type="entry name" value="PAC"/>
    <property type="match status" value="1"/>
</dbReference>
<evidence type="ECO:0000259" key="8">
    <source>
        <dbReference type="PROSITE" id="PS50113"/>
    </source>
</evidence>
<reference evidence="10 11" key="1">
    <citation type="submission" date="2016-06" db="EMBL/GenBank/DDBJ databases">
        <authorList>
            <person name="Kjaerup R.B."/>
            <person name="Dalgaard T.S."/>
            <person name="Juul-Madsen H.R."/>
        </authorList>
    </citation>
    <scope>NUCLEOTIDE SEQUENCE [LARGE SCALE GENOMIC DNA]</scope>
    <source>
        <strain evidence="10">2</strain>
    </source>
</reference>
<dbReference type="SUPFAM" id="SSF55785">
    <property type="entry name" value="PYP-like sensor domain (PAS domain)"/>
    <property type="match status" value="2"/>
</dbReference>
<accession>A0A1A8Y242</accession>
<dbReference type="RefSeq" id="WP_186412739.1">
    <property type="nucleotide sequence ID" value="NZ_FLQY01000399.1"/>
</dbReference>
<dbReference type="InterPro" id="IPR013767">
    <property type="entry name" value="PAS_fold"/>
</dbReference>
<dbReference type="InterPro" id="IPR000014">
    <property type="entry name" value="PAS"/>
</dbReference>
<feature type="transmembrane region" description="Helical" evidence="6">
    <location>
        <begin position="217"/>
        <end position="237"/>
    </location>
</feature>
<comment type="subcellular location">
    <subcellularLocation>
        <location evidence="1">Cell membrane</location>
        <topology evidence="1">Multi-pass membrane protein</topology>
    </subcellularLocation>
</comment>
<evidence type="ECO:0000256" key="5">
    <source>
        <dbReference type="ARBA" id="ARBA00023136"/>
    </source>
</evidence>
<evidence type="ECO:0000256" key="1">
    <source>
        <dbReference type="ARBA" id="ARBA00004651"/>
    </source>
</evidence>
<dbReference type="PROSITE" id="PS50113">
    <property type="entry name" value="PAC"/>
    <property type="match status" value="1"/>
</dbReference>
<dbReference type="SUPFAM" id="SSF55073">
    <property type="entry name" value="Nucleotide cyclase"/>
    <property type="match status" value="1"/>
</dbReference>
<feature type="transmembrane region" description="Helical" evidence="6">
    <location>
        <begin position="167"/>
        <end position="187"/>
    </location>
</feature>
<feature type="domain" description="PAC" evidence="8">
    <location>
        <begin position="386"/>
        <end position="438"/>
    </location>
</feature>
<dbReference type="InterPro" id="IPR000160">
    <property type="entry name" value="GGDEF_dom"/>
</dbReference>
<feature type="domain" description="GGDEF" evidence="9">
    <location>
        <begin position="621"/>
        <end position="754"/>
    </location>
</feature>
<keyword evidence="2" id="KW-1003">Cell membrane</keyword>
<dbReference type="PROSITE" id="PS50112">
    <property type="entry name" value="PAS"/>
    <property type="match status" value="1"/>
</dbReference>
<dbReference type="Pfam" id="PF08448">
    <property type="entry name" value="PAS_4"/>
    <property type="match status" value="1"/>
</dbReference>
<feature type="transmembrane region" description="Helical" evidence="6">
    <location>
        <begin position="291"/>
        <end position="311"/>
    </location>
</feature>
<dbReference type="Pfam" id="PF05231">
    <property type="entry name" value="MASE1"/>
    <property type="match status" value="1"/>
</dbReference>
<feature type="transmembrane region" description="Helical" evidence="6">
    <location>
        <begin position="266"/>
        <end position="285"/>
    </location>
</feature>
<dbReference type="InterPro" id="IPR013656">
    <property type="entry name" value="PAS_4"/>
</dbReference>
<feature type="transmembrane region" description="Helical" evidence="6">
    <location>
        <begin position="15"/>
        <end position="36"/>
    </location>
</feature>
<proteinExistence type="predicted"/>
<name>A0A1A8Y242_9RHOO</name>
<evidence type="ECO:0000256" key="4">
    <source>
        <dbReference type="ARBA" id="ARBA00022989"/>
    </source>
</evidence>
<dbReference type="CDD" id="cd00130">
    <property type="entry name" value="PAS"/>
    <property type="match status" value="2"/>
</dbReference>
<organism evidence="10 11">
    <name type="scientific">Candidatus Propionivibrio aalborgensis</name>
    <dbReference type="NCBI Taxonomy" id="1860101"/>
    <lineage>
        <taxon>Bacteria</taxon>
        <taxon>Pseudomonadati</taxon>
        <taxon>Pseudomonadota</taxon>
        <taxon>Betaproteobacteria</taxon>
        <taxon>Rhodocyclales</taxon>
        <taxon>Rhodocyclaceae</taxon>
        <taxon>Propionivibrio</taxon>
    </lineage>
</organism>
<dbReference type="GO" id="GO:0052621">
    <property type="term" value="F:diguanylate cyclase activity"/>
    <property type="evidence" value="ECO:0007669"/>
    <property type="project" value="UniProtKB-EC"/>
</dbReference>
<dbReference type="Gene3D" id="3.30.450.20">
    <property type="entry name" value="PAS domain"/>
    <property type="match status" value="2"/>
</dbReference>
<dbReference type="AlphaFoldDB" id="A0A1A8Y242"/>
<keyword evidence="10" id="KW-0548">Nucleotidyltransferase</keyword>